<name>A0ABP7YBU1_9ACTN</name>
<feature type="domain" description="N-acetyltransferase" evidence="4">
    <location>
        <begin position="21"/>
        <end position="173"/>
    </location>
</feature>
<dbReference type="PANTHER" id="PTHR43877">
    <property type="entry name" value="AMINOALKYLPHOSPHONATE N-ACETYLTRANSFERASE-RELATED-RELATED"/>
    <property type="match status" value="1"/>
</dbReference>
<accession>A0ABP7YBU1</accession>
<evidence type="ECO:0000313" key="6">
    <source>
        <dbReference type="Proteomes" id="UP001501845"/>
    </source>
</evidence>
<gene>
    <name evidence="5" type="ORF">GCM10022285_25510</name>
</gene>
<dbReference type="SUPFAM" id="SSF55729">
    <property type="entry name" value="Acyl-CoA N-acyltransferases (Nat)"/>
    <property type="match status" value="1"/>
</dbReference>
<dbReference type="EMBL" id="BAABBU010000013">
    <property type="protein sequence ID" value="GAA4133740.1"/>
    <property type="molecule type" value="Genomic_DNA"/>
</dbReference>
<dbReference type="InterPro" id="IPR016181">
    <property type="entry name" value="Acyl_CoA_acyltransferase"/>
</dbReference>
<evidence type="ECO:0000256" key="3">
    <source>
        <dbReference type="SAM" id="MobiDB-lite"/>
    </source>
</evidence>
<reference evidence="6" key="1">
    <citation type="journal article" date="2019" name="Int. J. Syst. Evol. Microbiol.">
        <title>The Global Catalogue of Microorganisms (GCM) 10K type strain sequencing project: providing services to taxonomists for standard genome sequencing and annotation.</title>
        <authorList>
            <consortium name="The Broad Institute Genomics Platform"/>
            <consortium name="The Broad Institute Genome Sequencing Center for Infectious Disease"/>
            <person name="Wu L."/>
            <person name="Ma J."/>
        </authorList>
    </citation>
    <scope>NUCLEOTIDE SEQUENCE [LARGE SCALE GENOMIC DNA]</scope>
    <source>
        <strain evidence="6">JCM 17589</strain>
    </source>
</reference>
<evidence type="ECO:0000256" key="1">
    <source>
        <dbReference type="ARBA" id="ARBA00022679"/>
    </source>
</evidence>
<keyword evidence="6" id="KW-1185">Reference proteome</keyword>
<keyword evidence="1" id="KW-0808">Transferase</keyword>
<organism evidence="5 6">
    <name type="scientific">Streptomyces tunisiensis</name>
    <dbReference type="NCBI Taxonomy" id="948699"/>
    <lineage>
        <taxon>Bacteria</taxon>
        <taxon>Bacillati</taxon>
        <taxon>Actinomycetota</taxon>
        <taxon>Actinomycetes</taxon>
        <taxon>Kitasatosporales</taxon>
        <taxon>Streptomycetaceae</taxon>
        <taxon>Streptomyces</taxon>
    </lineage>
</organism>
<keyword evidence="2" id="KW-0012">Acyltransferase</keyword>
<dbReference type="Proteomes" id="UP001501845">
    <property type="component" value="Unassembled WGS sequence"/>
</dbReference>
<dbReference type="CDD" id="cd04301">
    <property type="entry name" value="NAT_SF"/>
    <property type="match status" value="1"/>
</dbReference>
<dbReference type="PANTHER" id="PTHR43877:SF2">
    <property type="entry name" value="AMINOALKYLPHOSPHONATE N-ACETYLTRANSFERASE-RELATED"/>
    <property type="match status" value="1"/>
</dbReference>
<dbReference type="Pfam" id="PF00583">
    <property type="entry name" value="Acetyltransf_1"/>
    <property type="match status" value="1"/>
</dbReference>
<sequence length="208" mass="21797">MNVERPGADRLLEMTGALADLLTDTVDGGASVGFLAPLDRAAAVAWWTERCAAVAGGRLTVWTASEEPGRVLGTVSLALPADKPNSAHRAELVKLMVHRAARGKGLGRRLLAVAEEAAAADGITLLHLDTETGSPAEHLYRTSGWTEVGAIPDYAADPGGVLRPTTVYYKRLPCVTPREANALRGRGEPRDRGPGGGALESGRAGTER</sequence>
<dbReference type="InterPro" id="IPR050832">
    <property type="entry name" value="Bact_Acetyltransf"/>
</dbReference>
<evidence type="ECO:0000313" key="5">
    <source>
        <dbReference type="EMBL" id="GAA4133740.1"/>
    </source>
</evidence>
<evidence type="ECO:0000259" key="4">
    <source>
        <dbReference type="PROSITE" id="PS51186"/>
    </source>
</evidence>
<feature type="region of interest" description="Disordered" evidence="3">
    <location>
        <begin position="180"/>
        <end position="208"/>
    </location>
</feature>
<dbReference type="Gene3D" id="3.40.630.30">
    <property type="match status" value="1"/>
</dbReference>
<proteinExistence type="predicted"/>
<comment type="caution">
    <text evidence="5">The sequence shown here is derived from an EMBL/GenBank/DDBJ whole genome shotgun (WGS) entry which is preliminary data.</text>
</comment>
<dbReference type="InterPro" id="IPR000182">
    <property type="entry name" value="GNAT_dom"/>
</dbReference>
<dbReference type="PROSITE" id="PS51186">
    <property type="entry name" value="GNAT"/>
    <property type="match status" value="1"/>
</dbReference>
<evidence type="ECO:0000256" key="2">
    <source>
        <dbReference type="ARBA" id="ARBA00023315"/>
    </source>
</evidence>
<protein>
    <submittedName>
        <fullName evidence="5">GNAT family N-acetyltransferase</fullName>
    </submittedName>
</protein>